<dbReference type="AlphaFoldDB" id="W2ST57"/>
<dbReference type="EMBL" id="KI662932">
    <property type="protein sequence ID" value="ETN72785.1"/>
    <property type="molecule type" value="Genomic_DNA"/>
</dbReference>
<evidence type="ECO:0000313" key="2">
    <source>
        <dbReference type="Proteomes" id="UP000053676"/>
    </source>
</evidence>
<keyword evidence="2" id="KW-1185">Reference proteome</keyword>
<sequence length="91" mass="9732">MTNIANLIEIGLNGGEFGFEFVFDRSKVVVDGSKIGNASIGLFEIDLSLSACTDSVVKGGDFGGQSTTLRPYKTSFELVVRCLAQALRILI</sequence>
<evidence type="ECO:0000313" key="1">
    <source>
        <dbReference type="EMBL" id="ETN72785.1"/>
    </source>
</evidence>
<accession>W2ST57</accession>
<proteinExistence type="predicted"/>
<dbReference type="KEGG" id="nai:NECAME_13735"/>
<reference evidence="2" key="1">
    <citation type="journal article" date="2014" name="Nat. Genet.">
        <title>Genome of the human hookworm Necator americanus.</title>
        <authorList>
            <person name="Tang Y.T."/>
            <person name="Gao X."/>
            <person name="Rosa B.A."/>
            <person name="Abubucker S."/>
            <person name="Hallsworth-Pepin K."/>
            <person name="Martin J."/>
            <person name="Tyagi R."/>
            <person name="Heizer E."/>
            <person name="Zhang X."/>
            <person name="Bhonagiri-Palsikar V."/>
            <person name="Minx P."/>
            <person name="Warren W.C."/>
            <person name="Wang Q."/>
            <person name="Zhan B."/>
            <person name="Hotez P.J."/>
            <person name="Sternberg P.W."/>
            <person name="Dougall A."/>
            <person name="Gaze S.T."/>
            <person name="Mulvenna J."/>
            <person name="Sotillo J."/>
            <person name="Ranganathan S."/>
            <person name="Rabelo E.M."/>
            <person name="Wilson R.K."/>
            <person name="Felgner P.L."/>
            <person name="Bethony J."/>
            <person name="Hawdon J.M."/>
            <person name="Gasser R.B."/>
            <person name="Loukas A."/>
            <person name="Mitreva M."/>
        </authorList>
    </citation>
    <scope>NUCLEOTIDE SEQUENCE [LARGE SCALE GENOMIC DNA]</scope>
</reference>
<gene>
    <name evidence="1" type="ORF">NECAME_13735</name>
</gene>
<dbReference type="Proteomes" id="UP000053676">
    <property type="component" value="Unassembled WGS sequence"/>
</dbReference>
<name>W2ST57_NECAM</name>
<organism evidence="1 2">
    <name type="scientific">Necator americanus</name>
    <name type="common">Human hookworm</name>
    <dbReference type="NCBI Taxonomy" id="51031"/>
    <lineage>
        <taxon>Eukaryota</taxon>
        <taxon>Metazoa</taxon>
        <taxon>Ecdysozoa</taxon>
        <taxon>Nematoda</taxon>
        <taxon>Chromadorea</taxon>
        <taxon>Rhabditida</taxon>
        <taxon>Rhabditina</taxon>
        <taxon>Rhabditomorpha</taxon>
        <taxon>Strongyloidea</taxon>
        <taxon>Ancylostomatidae</taxon>
        <taxon>Bunostominae</taxon>
        <taxon>Necator</taxon>
    </lineage>
</organism>
<protein>
    <submittedName>
        <fullName evidence="1">Uncharacterized protein</fullName>
    </submittedName>
</protein>